<feature type="domain" description="Peptidase M6-like" evidence="3">
    <location>
        <begin position="103"/>
        <end position="397"/>
    </location>
</feature>
<name>A0ABP8KBJ1_9MICO</name>
<feature type="compositionally biased region" description="Polar residues" evidence="1">
    <location>
        <begin position="29"/>
        <end position="40"/>
    </location>
</feature>
<feature type="region of interest" description="Disordered" evidence="1">
    <location>
        <begin position="23"/>
        <end position="58"/>
    </location>
</feature>
<sequence length="783" mass="83682">MRPRTIAALTGAAAVACALAVTAPAQAQQSEGSPSASQATPRPDNRPGPKTAEQAQKRAKALALLRNGKAELVPQKGGGSTVTMTNAEGETESVYFPTAADDATTTDSVFTILAEFGTEGSGRFGTTPGPVHNAIPEPDRTVDNSTYWVEDFSTAHYEELFNGDGESFKNYYLAQSGGKYTALNAVTDWVTVPGNASSYGDNAVEDAGGSWAFIADAADAWYAEAVSGKSEDEVKDFLAKQDTWDRYDFDEDGKFNEPDGYVDHFQAVHAGEGEEAGGGEDAIWSHRWYVNSTDYGTTGPTVTQDGKTVDNLYGGTQIGDSGIWIGDYTVEPENGGLGVFAHEFGHDLDLPDFYDTAGGENGSAFWTLMSSGSWLGHGAAAGDGIGTTPGGLGPEEKLFLGWLDHVEVEAGKSGEFTLSPSERTVDGQHQAVKVNLPNSTRTDVYTTPAAGDRSWWSGRGDGLNTTLTRTVPVGAGDSVLVTADLWYDIEAGYDYLYAEYSTNGGANWTQVGRPVTGSGTRWAGKRWSFKPGVEGDVLFRFRYATDGGVNEAGAFLDSIVTKVGRTVLDTEGAEGGDSVWTADGWKVSTGTEVTNAERYYLIENRQYVGFDETLESGPYQFSEAYTRPDWVEFFSYQPGMLVWLVDQGYTDNNVSEHPRSGYALPVDARPDTLTYPDGTSPSNRREPFDAVFGLDALREVCLHKQVATKVKGKTVTDTVAACNDADGARDAIPSFDDSDPLAYWDEDAPQNSVEVAGVGVTATVTGAGDDGSIRVAVDNSAQR</sequence>
<dbReference type="PROSITE" id="PS51257">
    <property type="entry name" value="PROKAR_LIPOPROTEIN"/>
    <property type="match status" value="1"/>
</dbReference>
<protein>
    <submittedName>
        <fullName evidence="5">Immune inhibitor A</fullName>
    </submittedName>
</protein>
<proteinExistence type="predicted"/>
<gene>
    <name evidence="5" type="ORF">GCM10023168_14540</name>
</gene>
<dbReference type="Proteomes" id="UP001500945">
    <property type="component" value="Unassembled WGS sequence"/>
</dbReference>
<dbReference type="NCBIfam" id="TIGR03296">
    <property type="entry name" value="M6dom_TIGR03296"/>
    <property type="match status" value="1"/>
</dbReference>
<dbReference type="SUPFAM" id="SSF55486">
    <property type="entry name" value="Metalloproteases ('zincins'), catalytic domain"/>
    <property type="match status" value="1"/>
</dbReference>
<feature type="domain" description="Immune inhibitor A-like metallopeptidase VEG" evidence="4">
    <location>
        <begin position="595"/>
        <end position="772"/>
    </location>
</feature>
<evidence type="ECO:0000313" key="6">
    <source>
        <dbReference type="Proteomes" id="UP001500945"/>
    </source>
</evidence>
<evidence type="ECO:0000259" key="4">
    <source>
        <dbReference type="Pfam" id="PF20774"/>
    </source>
</evidence>
<evidence type="ECO:0000256" key="1">
    <source>
        <dbReference type="SAM" id="MobiDB-lite"/>
    </source>
</evidence>
<dbReference type="RefSeq" id="WP_345204093.1">
    <property type="nucleotide sequence ID" value="NZ_BAABGM010000010.1"/>
</dbReference>
<keyword evidence="2" id="KW-0732">Signal</keyword>
<dbReference type="Pfam" id="PF20774">
    <property type="entry name" value="InhA-like_VEG"/>
    <property type="match status" value="1"/>
</dbReference>
<feature type="region of interest" description="Disordered" evidence="1">
    <location>
        <begin position="660"/>
        <end position="684"/>
    </location>
</feature>
<dbReference type="Pfam" id="PF05547">
    <property type="entry name" value="Peptidase_M6"/>
    <property type="match status" value="1"/>
</dbReference>
<dbReference type="PANTHER" id="PTHR41775:SF1">
    <property type="entry name" value="PEPTIDASE M6-LIKE DOMAIN-CONTAINING PROTEIN"/>
    <property type="match status" value="1"/>
</dbReference>
<dbReference type="InterPro" id="IPR048665">
    <property type="entry name" value="InhA-like_VEG"/>
</dbReference>
<feature type="signal peptide" evidence="2">
    <location>
        <begin position="1"/>
        <end position="27"/>
    </location>
</feature>
<feature type="chain" id="PRO_5045628341" evidence="2">
    <location>
        <begin position="28"/>
        <end position="783"/>
    </location>
</feature>
<evidence type="ECO:0000259" key="3">
    <source>
        <dbReference type="Pfam" id="PF05547"/>
    </source>
</evidence>
<accession>A0ABP8KBJ1</accession>
<dbReference type="InterPro" id="IPR008757">
    <property type="entry name" value="Peptidase_M6-like_domain"/>
</dbReference>
<dbReference type="Pfam" id="PF20773">
    <property type="entry name" value="InhA-like_MAM"/>
    <property type="match status" value="1"/>
</dbReference>
<organism evidence="5 6">
    <name type="scientific">Fodinibacter luteus</name>
    <dbReference type="NCBI Taxonomy" id="552064"/>
    <lineage>
        <taxon>Bacteria</taxon>
        <taxon>Bacillati</taxon>
        <taxon>Actinomycetota</taxon>
        <taxon>Actinomycetes</taxon>
        <taxon>Micrococcales</taxon>
        <taxon>Intrasporangiaceae</taxon>
        <taxon>Fodinibacter (ex Wang et al. 2009)</taxon>
    </lineage>
</organism>
<evidence type="ECO:0000313" key="5">
    <source>
        <dbReference type="EMBL" id="GAA4403236.1"/>
    </source>
</evidence>
<reference evidence="6" key="1">
    <citation type="journal article" date="2019" name="Int. J. Syst. Evol. Microbiol.">
        <title>The Global Catalogue of Microorganisms (GCM) 10K type strain sequencing project: providing services to taxonomists for standard genome sequencing and annotation.</title>
        <authorList>
            <consortium name="The Broad Institute Genomics Platform"/>
            <consortium name="The Broad Institute Genome Sequencing Center for Infectious Disease"/>
            <person name="Wu L."/>
            <person name="Ma J."/>
        </authorList>
    </citation>
    <scope>NUCLEOTIDE SEQUENCE [LARGE SCALE GENOMIC DNA]</scope>
    <source>
        <strain evidence="6">JCM 17809</strain>
    </source>
</reference>
<dbReference type="PANTHER" id="PTHR41775">
    <property type="entry name" value="SECRETED PROTEIN-RELATED"/>
    <property type="match status" value="1"/>
</dbReference>
<comment type="caution">
    <text evidence="5">The sequence shown here is derived from an EMBL/GenBank/DDBJ whole genome shotgun (WGS) entry which is preliminary data.</text>
</comment>
<dbReference type="EMBL" id="BAABGM010000010">
    <property type="protein sequence ID" value="GAA4403236.1"/>
    <property type="molecule type" value="Genomic_DNA"/>
</dbReference>
<keyword evidence="6" id="KW-1185">Reference proteome</keyword>
<evidence type="ECO:0000256" key="2">
    <source>
        <dbReference type="SAM" id="SignalP"/>
    </source>
</evidence>